<evidence type="ECO:0000313" key="2">
    <source>
        <dbReference type="EMBL" id="CCQ36120.1"/>
    </source>
</evidence>
<feature type="region of interest" description="Disordered" evidence="1">
    <location>
        <begin position="69"/>
        <end position="90"/>
    </location>
</feature>
<gene>
    <name evidence="2" type="ordered locus">Nmlp_1932</name>
</gene>
<name>M1XPV1_NATM8</name>
<reference evidence="2 3" key="1">
    <citation type="journal article" date="2013" name="Genome Announc.">
        <title>Genome of the haloarchaeon Natronomonas moolapensis, a neutrophilic member of a previously haloalkaliphilic genus.</title>
        <authorList>
            <person name="Dyall-Smith M.L."/>
            <person name="Pfeiffer F."/>
            <person name="Oberwinkler T."/>
            <person name="Klee K."/>
            <person name="Rampp M."/>
            <person name="Palm P."/>
            <person name="Gross K."/>
            <person name="Schuster S.C."/>
            <person name="Oesterhelt D."/>
        </authorList>
    </citation>
    <scope>NUCLEOTIDE SEQUENCE [LARGE SCALE GENOMIC DNA]</scope>
    <source>
        <strain evidence="3">DSM 18674 / JCM 14361 / 8.8.11</strain>
    </source>
</reference>
<dbReference type="Proteomes" id="UP000011867">
    <property type="component" value="Chromosome"/>
</dbReference>
<organism evidence="2 3">
    <name type="scientific">Natronomonas moolapensis (strain DSM 18674 / CECT 7526 / JCM 14361 / 8.8.11)</name>
    <dbReference type="NCBI Taxonomy" id="268739"/>
    <lineage>
        <taxon>Archaea</taxon>
        <taxon>Methanobacteriati</taxon>
        <taxon>Methanobacteriota</taxon>
        <taxon>Stenosarchaea group</taxon>
        <taxon>Halobacteria</taxon>
        <taxon>Halobacteriales</taxon>
        <taxon>Natronomonadaceae</taxon>
        <taxon>Natronomonas</taxon>
    </lineage>
</organism>
<dbReference type="AlphaFoldDB" id="M1XPV1"/>
<dbReference type="KEGG" id="nmo:Nmlp_1932"/>
<accession>M1XPV1</accession>
<feature type="compositionally biased region" description="Basic residues" evidence="1">
    <location>
        <begin position="79"/>
        <end position="90"/>
    </location>
</feature>
<evidence type="ECO:0000313" key="3">
    <source>
        <dbReference type="Proteomes" id="UP000011867"/>
    </source>
</evidence>
<feature type="compositionally biased region" description="Polar residues" evidence="1">
    <location>
        <begin position="69"/>
        <end position="78"/>
    </location>
</feature>
<proteinExistence type="predicted"/>
<keyword evidence="3" id="KW-1185">Reference proteome</keyword>
<dbReference type="EMBL" id="HF582854">
    <property type="protein sequence ID" value="CCQ36120.1"/>
    <property type="molecule type" value="Genomic_DNA"/>
</dbReference>
<sequence length="90" mass="10156">MSGVQKGYWTGYLVPDGDETVVFDATESIDPQQFQLNLLKDPEQAQGVKQRLASMEEFPVVMNEKMTLKTSSSIASRQSRLRSKTAKRMN</sequence>
<dbReference type="STRING" id="268739.Nmlp_1932"/>
<evidence type="ECO:0000256" key="1">
    <source>
        <dbReference type="SAM" id="MobiDB-lite"/>
    </source>
</evidence>
<protein>
    <submittedName>
        <fullName evidence="2">Uncharacterized protein</fullName>
    </submittedName>
</protein>
<dbReference type="HOGENOM" id="CLU_2433946_0_0_2"/>